<name>A0A939D9F5_CLOAM</name>
<dbReference type="PANTHER" id="PTHR35011">
    <property type="entry name" value="2,3-DIKETO-L-GULONATE TRAP TRANSPORTER SMALL PERMEASE PROTEIN YIAM"/>
    <property type="match status" value="1"/>
</dbReference>
<dbReference type="InterPro" id="IPR055348">
    <property type="entry name" value="DctQ"/>
</dbReference>
<protein>
    <submittedName>
        <fullName evidence="11">TRAP transporter small permease</fullName>
    </submittedName>
</protein>
<feature type="transmembrane region" description="Helical" evidence="9">
    <location>
        <begin position="106"/>
        <end position="127"/>
    </location>
</feature>
<accession>A0A939D9F5</accession>
<dbReference type="GO" id="GO:0022857">
    <property type="term" value="F:transmembrane transporter activity"/>
    <property type="evidence" value="ECO:0007669"/>
    <property type="project" value="TreeGrafter"/>
</dbReference>
<gene>
    <name evidence="11" type="ORF">JYB65_09345</name>
</gene>
<feature type="transmembrane region" description="Helical" evidence="9">
    <location>
        <begin position="63"/>
        <end position="80"/>
    </location>
</feature>
<keyword evidence="4" id="KW-0997">Cell inner membrane</keyword>
<evidence type="ECO:0000256" key="1">
    <source>
        <dbReference type="ARBA" id="ARBA00004429"/>
    </source>
</evidence>
<evidence type="ECO:0000256" key="8">
    <source>
        <dbReference type="ARBA" id="ARBA00038436"/>
    </source>
</evidence>
<evidence type="ECO:0000256" key="9">
    <source>
        <dbReference type="SAM" id="Phobius"/>
    </source>
</evidence>
<dbReference type="GO" id="GO:0015740">
    <property type="term" value="P:C4-dicarboxylate transport"/>
    <property type="evidence" value="ECO:0007669"/>
    <property type="project" value="TreeGrafter"/>
</dbReference>
<comment type="subcellular location">
    <subcellularLocation>
        <location evidence="1">Cell inner membrane</location>
        <topology evidence="1">Multi-pass membrane protein</topology>
    </subcellularLocation>
</comment>
<sequence>MEKDLELLNIEKNKSPVKKAMDLYNNIEEYFLIGSLMLTVLFIFYQVVMRYVFNDAPSWTEELSRYLFIWFSWLGTSLGLRQNEHIRVQMLETAFIRRGKLKSKNVLLLFIYFVWIFLTIVLTVTGFQYTETLISMNSLSAGMRIPIAYVAISVPIACLAVSIRLIARISTEFKKLIKGGVA</sequence>
<dbReference type="AlphaFoldDB" id="A0A939D9F5"/>
<evidence type="ECO:0000256" key="3">
    <source>
        <dbReference type="ARBA" id="ARBA00022475"/>
    </source>
</evidence>
<dbReference type="PANTHER" id="PTHR35011:SF2">
    <property type="entry name" value="2,3-DIKETO-L-GULONATE TRAP TRANSPORTER SMALL PERMEASE PROTEIN YIAM"/>
    <property type="match status" value="1"/>
</dbReference>
<dbReference type="Proteomes" id="UP000664545">
    <property type="component" value="Unassembled WGS sequence"/>
</dbReference>
<evidence type="ECO:0000313" key="12">
    <source>
        <dbReference type="Proteomes" id="UP000664545"/>
    </source>
</evidence>
<organism evidence="11 12">
    <name type="scientific">Clostridium aminobutyricum</name>
    <dbReference type="NCBI Taxonomy" id="33953"/>
    <lineage>
        <taxon>Bacteria</taxon>
        <taxon>Bacillati</taxon>
        <taxon>Bacillota</taxon>
        <taxon>Clostridia</taxon>
        <taxon>Eubacteriales</taxon>
        <taxon>Clostridiaceae</taxon>
        <taxon>Clostridium</taxon>
    </lineage>
</organism>
<proteinExistence type="inferred from homology"/>
<evidence type="ECO:0000313" key="11">
    <source>
        <dbReference type="EMBL" id="MBN7773565.1"/>
    </source>
</evidence>
<dbReference type="RefSeq" id="WP_206582397.1">
    <property type="nucleotide sequence ID" value="NZ_JAFJZZ010000003.1"/>
</dbReference>
<feature type="domain" description="Tripartite ATP-independent periplasmic transporters DctQ component" evidence="10">
    <location>
        <begin position="40"/>
        <end position="173"/>
    </location>
</feature>
<evidence type="ECO:0000256" key="6">
    <source>
        <dbReference type="ARBA" id="ARBA00022989"/>
    </source>
</evidence>
<evidence type="ECO:0000259" key="10">
    <source>
        <dbReference type="Pfam" id="PF04290"/>
    </source>
</evidence>
<keyword evidence="6 9" id="KW-1133">Transmembrane helix</keyword>
<keyword evidence="3" id="KW-1003">Cell membrane</keyword>
<keyword evidence="12" id="KW-1185">Reference proteome</keyword>
<dbReference type="Pfam" id="PF04290">
    <property type="entry name" value="DctQ"/>
    <property type="match status" value="1"/>
</dbReference>
<evidence type="ECO:0000256" key="2">
    <source>
        <dbReference type="ARBA" id="ARBA00022448"/>
    </source>
</evidence>
<evidence type="ECO:0000256" key="4">
    <source>
        <dbReference type="ARBA" id="ARBA00022519"/>
    </source>
</evidence>
<comment type="similarity">
    <text evidence="8">Belongs to the TRAP transporter small permease family.</text>
</comment>
<keyword evidence="2" id="KW-0813">Transport</keyword>
<dbReference type="EMBL" id="JAFJZZ010000003">
    <property type="protein sequence ID" value="MBN7773565.1"/>
    <property type="molecule type" value="Genomic_DNA"/>
</dbReference>
<evidence type="ECO:0000256" key="5">
    <source>
        <dbReference type="ARBA" id="ARBA00022692"/>
    </source>
</evidence>
<keyword evidence="7 9" id="KW-0472">Membrane</keyword>
<feature type="transmembrane region" description="Helical" evidence="9">
    <location>
        <begin position="30"/>
        <end position="51"/>
    </location>
</feature>
<keyword evidence="5 9" id="KW-0812">Transmembrane</keyword>
<dbReference type="GO" id="GO:0005886">
    <property type="term" value="C:plasma membrane"/>
    <property type="evidence" value="ECO:0007669"/>
    <property type="project" value="UniProtKB-SubCell"/>
</dbReference>
<reference evidence="11" key="1">
    <citation type="submission" date="2021-02" db="EMBL/GenBank/DDBJ databases">
        <title>Abyssanaerobacter marinus gen.nov., sp., nov, anaerobic bacterium isolated from the Onnuri vent field of Indian Ocean and suggestion of Mogibacteriaceae fam. nov., and proposal of reclassification of ambiguous this family's genus member.</title>
        <authorList>
            <person name="Kim Y.J."/>
            <person name="Yang J.-A."/>
        </authorList>
    </citation>
    <scope>NUCLEOTIDE SEQUENCE</scope>
    <source>
        <strain evidence="11">DSM 2634</strain>
    </source>
</reference>
<feature type="transmembrane region" description="Helical" evidence="9">
    <location>
        <begin position="147"/>
        <end position="167"/>
    </location>
</feature>
<comment type="caution">
    <text evidence="11">The sequence shown here is derived from an EMBL/GenBank/DDBJ whole genome shotgun (WGS) entry which is preliminary data.</text>
</comment>
<evidence type="ECO:0000256" key="7">
    <source>
        <dbReference type="ARBA" id="ARBA00023136"/>
    </source>
</evidence>
<dbReference type="InterPro" id="IPR007387">
    <property type="entry name" value="TRAP_DctQ"/>
</dbReference>